<dbReference type="FunFam" id="3.30.70.1400:FF:000001">
    <property type="entry name" value="Aminomethyltransferase"/>
    <property type="match status" value="1"/>
</dbReference>
<comment type="function">
    <text evidence="7">The glycine cleavage system catalyzes the degradation of glycine.</text>
</comment>
<dbReference type="RefSeq" id="WP_190037320.1">
    <property type="nucleotide sequence ID" value="NZ_BMWD01000016.1"/>
</dbReference>
<dbReference type="PANTHER" id="PTHR43757:SF2">
    <property type="entry name" value="AMINOMETHYLTRANSFERASE, MITOCHONDRIAL"/>
    <property type="match status" value="1"/>
</dbReference>
<evidence type="ECO:0000256" key="7">
    <source>
        <dbReference type="HAMAP-Rule" id="MF_00259"/>
    </source>
</evidence>
<feature type="domain" description="Aminomethyltransferase C-terminal" evidence="10">
    <location>
        <begin position="293"/>
        <end position="372"/>
    </location>
</feature>
<dbReference type="AlphaFoldDB" id="A0A918KT18"/>
<dbReference type="InterPro" id="IPR006223">
    <property type="entry name" value="GcvT"/>
</dbReference>
<dbReference type="NCBIfam" id="NF001567">
    <property type="entry name" value="PRK00389.1"/>
    <property type="match status" value="1"/>
</dbReference>
<gene>
    <name evidence="7 11" type="primary">gcvT</name>
    <name evidence="11" type="ORF">GCM10010515_44610</name>
</gene>
<dbReference type="PIRSF" id="PIRSF006487">
    <property type="entry name" value="GcvT"/>
    <property type="match status" value="1"/>
</dbReference>
<keyword evidence="4 7" id="KW-0808">Transferase</keyword>
<comment type="caution">
    <text evidence="11">The sequence shown here is derived from an EMBL/GenBank/DDBJ whole genome shotgun (WGS) entry which is preliminary data.</text>
</comment>
<dbReference type="InterPro" id="IPR027266">
    <property type="entry name" value="TrmE/GcvT-like"/>
</dbReference>
<dbReference type="GO" id="GO:0008483">
    <property type="term" value="F:transaminase activity"/>
    <property type="evidence" value="ECO:0007669"/>
    <property type="project" value="UniProtKB-KW"/>
</dbReference>
<dbReference type="InterPro" id="IPR022903">
    <property type="entry name" value="GcvT_bac"/>
</dbReference>
<dbReference type="Pfam" id="PF01571">
    <property type="entry name" value="GCV_T"/>
    <property type="match status" value="1"/>
</dbReference>
<accession>A0A918KT18</accession>
<evidence type="ECO:0000256" key="5">
    <source>
        <dbReference type="ARBA" id="ARBA00031395"/>
    </source>
</evidence>
<evidence type="ECO:0000256" key="2">
    <source>
        <dbReference type="ARBA" id="ARBA00012616"/>
    </source>
</evidence>
<dbReference type="InterPro" id="IPR029043">
    <property type="entry name" value="GcvT/YgfZ_C"/>
</dbReference>
<dbReference type="Pfam" id="PF08669">
    <property type="entry name" value="GCV_T_C"/>
    <property type="match status" value="1"/>
</dbReference>
<dbReference type="FunFam" id="4.10.1250.10:FF:000001">
    <property type="entry name" value="Aminomethyltransferase"/>
    <property type="match status" value="1"/>
</dbReference>
<dbReference type="GO" id="GO:0019464">
    <property type="term" value="P:glycine decarboxylation via glycine cleavage system"/>
    <property type="evidence" value="ECO:0007669"/>
    <property type="project" value="UniProtKB-UniRule"/>
</dbReference>
<evidence type="ECO:0000256" key="1">
    <source>
        <dbReference type="ARBA" id="ARBA00008609"/>
    </source>
</evidence>
<dbReference type="SUPFAM" id="SSF103025">
    <property type="entry name" value="Folate-binding domain"/>
    <property type="match status" value="1"/>
</dbReference>
<dbReference type="Gene3D" id="3.30.70.1400">
    <property type="entry name" value="Aminomethyltransferase beta-barrel domains"/>
    <property type="match status" value="1"/>
</dbReference>
<dbReference type="Gene3D" id="2.40.30.110">
    <property type="entry name" value="Aminomethyltransferase beta-barrel domains"/>
    <property type="match status" value="1"/>
</dbReference>
<comment type="subunit">
    <text evidence="7">The glycine cleavage system is composed of four proteins: P, T, L and H.</text>
</comment>
<reference evidence="11" key="1">
    <citation type="journal article" date="2014" name="Int. J. Syst. Evol. Microbiol.">
        <title>Complete genome sequence of Corynebacterium casei LMG S-19264T (=DSM 44701T), isolated from a smear-ripened cheese.</title>
        <authorList>
            <consortium name="US DOE Joint Genome Institute (JGI-PGF)"/>
            <person name="Walter F."/>
            <person name="Albersmeier A."/>
            <person name="Kalinowski J."/>
            <person name="Ruckert C."/>
        </authorList>
    </citation>
    <scope>NUCLEOTIDE SEQUENCE</scope>
    <source>
        <strain evidence="11">JCM 4956</strain>
    </source>
</reference>
<dbReference type="InterPro" id="IPR013977">
    <property type="entry name" value="GcvT_C"/>
</dbReference>
<dbReference type="GO" id="GO:0005960">
    <property type="term" value="C:glycine cleavage complex"/>
    <property type="evidence" value="ECO:0007669"/>
    <property type="project" value="InterPro"/>
</dbReference>
<dbReference type="GO" id="GO:0004047">
    <property type="term" value="F:aminomethyltransferase activity"/>
    <property type="evidence" value="ECO:0007669"/>
    <property type="project" value="UniProtKB-UniRule"/>
</dbReference>
<organism evidence="11 12">
    <name type="scientific">Streptomyces fructofermentans</name>
    <dbReference type="NCBI Taxonomy" id="152141"/>
    <lineage>
        <taxon>Bacteria</taxon>
        <taxon>Bacillati</taxon>
        <taxon>Actinomycetota</taxon>
        <taxon>Actinomycetes</taxon>
        <taxon>Kitasatosporales</taxon>
        <taxon>Streptomycetaceae</taxon>
        <taxon>Streptomyces</taxon>
    </lineage>
</organism>
<proteinExistence type="inferred from homology"/>
<feature type="domain" description="GCVT N-terminal" evidence="9">
    <location>
        <begin position="16"/>
        <end position="270"/>
    </location>
</feature>
<dbReference type="InterPro" id="IPR028896">
    <property type="entry name" value="GcvT/YgfZ/DmdA"/>
</dbReference>
<dbReference type="Proteomes" id="UP000645555">
    <property type="component" value="Unassembled WGS sequence"/>
</dbReference>
<reference evidence="11" key="2">
    <citation type="submission" date="2020-09" db="EMBL/GenBank/DDBJ databases">
        <authorList>
            <person name="Sun Q."/>
            <person name="Ohkuma M."/>
        </authorList>
    </citation>
    <scope>NUCLEOTIDE SEQUENCE</scope>
    <source>
        <strain evidence="11">JCM 4956</strain>
    </source>
</reference>
<dbReference type="HAMAP" id="MF_00259">
    <property type="entry name" value="GcvT"/>
    <property type="match status" value="1"/>
</dbReference>
<evidence type="ECO:0000259" key="9">
    <source>
        <dbReference type="Pfam" id="PF01571"/>
    </source>
</evidence>
<keyword evidence="3 7" id="KW-0032">Aminotransferase</keyword>
<name>A0A918KT18_9ACTN</name>
<evidence type="ECO:0000256" key="8">
    <source>
        <dbReference type="PIRSR" id="PIRSR006487-1"/>
    </source>
</evidence>
<evidence type="ECO:0000256" key="4">
    <source>
        <dbReference type="ARBA" id="ARBA00022679"/>
    </source>
</evidence>
<dbReference type="Gene3D" id="4.10.1250.10">
    <property type="entry name" value="Aminomethyltransferase fragment"/>
    <property type="match status" value="1"/>
</dbReference>
<evidence type="ECO:0000256" key="3">
    <source>
        <dbReference type="ARBA" id="ARBA00022576"/>
    </source>
</evidence>
<dbReference type="FunFam" id="2.40.30.110:FF:000003">
    <property type="entry name" value="Aminomethyltransferase"/>
    <property type="match status" value="1"/>
</dbReference>
<keyword evidence="12" id="KW-1185">Reference proteome</keyword>
<feature type="binding site" evidence="8">
    <location>
        <position position="203"/>
    </location>
    <ligand>
        <name>substrate</name>
    </ligand>
</feature>
<dbReference type="PANTHER" id="PTHR43757">
    <property type="entry name" value="AMINOMETHYLTRANSFERASE"/>
    <property type="match status" value="1"/>
</dbReference>
<comment type="similarity">
    <text evidence="1 7">Belongs to the GcvT family.</text>
</comment>
<evidence type="ECO:0000256" key="6">
    <source>
        <dbReference type="ARBA" id="ARBA00047665"/>
    </source>
</evidence>
<evidence type="ECO:0000313" key="11">
    <source>
        <dbReference type="EMBL" id="GGX72267.1"/>
    </source>
</evidence>
<protein>
    <recommendedName>
        <fullName evidence="2 7">Aminomethyltransferase</fullName>
        <ecNumber evidence="2 7">2.1.2.10</ecNumber>
    </recommendedName>
    <alternativeName>
        <fullName evidence="5 7">Glycine cleavage system T protein</fullName>
    </alternativeName>
</protein>
<sequence length="375" mass="39350">MSSTAPVAPRRTALDALHRSLGATMTDFAGWDMPLRYGSERDEHLAVRGRAGLFDLSHMGEITVTGPQAAALLNHALVGNIASVGVGRARYTMICRADGGILDDLIVYRLAETEYMVVANASNAQTVLDALVERAAGFDAAVRDDRDAYALLAVQGPESPGILKSLTDADLDGLKYYAGLPGTVAGVPALIARTGYTGEDGFELFVAPADAERLWQALTEAGAPVGLVPCGLSCRDTLRLEAGMPLYGHELTTALTPFDAGLGRVVKFEKEGDFVGREALSAAAARAESEPPRVLVGLVAEGRRVPRAGYPVVADGKVVGEITSGAPSPTLGRPIAMAYVDAAHAVPGTAGVGVDIRGSHEPYEVVALPFYKRRK</sequence>
<evidence type="ECO:0000313" key="12">
    <source>
        <dbReference type="Proteomes" id="UP000645555"/>
    </source>
</evidence>
<dbReference type="NCBIfam" id="TIGR00528">
    <property type="entry name" value="gcvT"/>
    <property type="match status" value="1"/>
</dbReference>
<dbReference type="GO" id="GO:0005829">
    <property type="term" value="C:cytosol"/>
    <property type="evidence" value="ECO:0007669"/>
    <property type="project" value="TreeGrafter"/>
</dbReference>
<dbReference type="InterPro" id="IPR006222">
    <property type="entry name" value="GCVT_N"/>
</dbReference>
<dbReference type="SUPFAM" id="SSF101790">
    <property type="entry name" value="Aminomethyltransferase beta-barrel domain"/>
    <property type="match status" value="1"/>
</dbReference>
<comment type="catalytic activity">
    <reaction evidence="6 7">
        <text>N(6)-[(R)-S(8)-aminomethyldihydrolipoyl]-L-lysyl-[protein] + (6S)-5,6,7,8-tetrahydrofolate = N(6)-[(R)-dihydrolipoyl]-L-lysyl-[protein] + (6R)-5,10-methylene-5,6,7,8-tetrahydrofolate + NH4(+)</text>
        <dbReference type="Rhea" id="RHEA:16945"/>
        <dbReference type="Rhea" id="RHEA-COMP:10475"/>
        <dbReference type="Rhea" id="RHEA-COMP:10492"/>
        <dbReference type="ChEBI" id="CHEBI:15636"/>
        <dbReference type="ChEBI" id="CHEBI:28938"/>
        <dbReference type="ChEBI" id="CHEBI:57453"/>
        <dbReference type="ChEBI" id="CHEBI:83100"/>
        <dbReference type="ChEBI" id="CHEBI:83143"/>
        <dbReference type="EC" id="2.1.2.10"/>
    </reaction>
</comment>
<dbReference type="EMBL" id="BMWD01000016">
    <property type="protein sequence ID" value="GGX72267.1"/>
    <property type="molecule type" value="Genomic_DNA"/>
</dbReference>
<dbReference type="EC" id="2.1.2.10" evidence="2 7"/>
<evidence type="ECO:0000259" key="10">
    <source>
        <dbReference type="Pfam" id="PF08669"/>
    </source>
</evidence>
<dbReference type="Gene3D" id="3.30.1360.120">
    <property type="entry name" value="Probable tRNA modification gtpase trme, domain 1"/>
    <property type="match status" value="1"/>
</dbReference>